<proteinExistence type="predicted"/>
<name>A0A8E2AY61_9APHY</name>
<dbReference type="AlphaFoldDB" id="A0A8E2AY61"/>
<keyword evidence="2" id="KW-1185">Reference proteome</keyword>
<dbReference type="EMBL" id="KV722368">
    <property type="protein sequence ID" value="OCH92483.1"/>
    <property type="molecule type" value="Genomic_DNA"/>
</dbReference>
<protein>
    <submittedName>
        <fullName evidence="1">Uncharacterized protein</fullName>
    </submittedName>
</protein>
<gene>
    <name evidence="1" type="ORF">OBBRIDRAFT_435579</name>
</gene>
<sequence>MRPLVVVRYPASVLTLVSSDDADIGPGSRRRRGTAARVSFSAALCVIASTPLPPGIHQQRRSNNSNVSCHNTRLSFFNRRMWAPCTGRHILSIFSS</sequence>
<evidence type="ECO:0000313" key="2">
    <source>
        <dbReference type="Proteomes" id="UP000250043"/>
    </source>
</evidence>
<evidence type="ECO:0000313" key="1">
    <source>
        <dbReference type="EMBL" id="OCH92483.1"/>
    </source>
</evidence>
<dbReference type="Proteomes" id="UP000250043">
    <property type="component" value="Unassembled WGS sequence"/>
</dbReference>
<reference evidence="1 2" key="1">
    <citation type="submission" date="2016-07" db="EMBL/GenBank/DDBJ databases">
        <title>Draft genome of the white-rot fungus Obba rivulosa 3A-2.</title>
        <authorList>
            <consortium name="DOE Joint Genome Institute"/>
            <person name="Miettinen O."/>
            <person name="Riley R."/>
            <person name="Acob R."/>
            <person name="Barry K."/>
            <person name="Cullen D."/>
            <person name="De Vries R."/>
            <person name="Hainaut M."/>
            <person name="Hatakka A."/>
            <person name="Henrissat B."/>
            <person name="Hilden K."/>
            <person name="Kuo R."/>
            <person name="Labutti K."/>
            <person name="Lipzen A."/>
            <person name="Makela M.R."/>
            <person name="Sandor L."/>
            <person name="Spatafora J.W."/>
            <person name="Grigoriev I.V."/>
            <person name="Hibbett D.S."/>
        </authorList>
    </citation>
    <scope>NUCLEOTIDE SEQUENCE [LARGE SCALE GENOMIC DNA]</scope>
    <source>
        <strain evidence="1 2">3A-2</strain>
    </source>
</reference>
<accession>A0A8E2AY61</accession>
<organism evidence="1 2">
    <name type="scientific">Obba rivulosa</name>
    <dbReference type="NCBI Taxonomy" id="1052685"/>
    <lineage>
        <taxon>Eukaryota</taxon>
        <taxon>Fungi</taxon>
        <taxon>Dikarya</taxon>
        <taxon>Basidiomycota</taxon>
        <taxon>Agaricomycotina</taxon>
        <taxon>Agaricomycetes</taxon>
        <taxon>Polyporales</taxon>
        <taxon>Gelatoporiaceae</taxon>
        <taxon>Obba</taxon>
    </lineage>
</organism>